<sequence>MYEVRQNKEQVSLRIDAGGTRQRAVFKDNRHQNLLIFKWYI</sequence>
<keyword evidence="2" id="KW-1185">Reference proteome</keyword>
<dbReference type="STRING" id="693979.Bache_1311"/>
<reference key="1">
    <citation type="submission" date="2010-11" db="EMBL/GenBank/DDBJ databases">
        <title>The complete genome of Bacteroides helcogenes P 36-108.</title>
        <authorList>
            <consortium name="US DOE Joint Genome Institute (JGI-PGF)"/>
            <person name="Lucas S."/>
            <person name="Copeland A."/>
            <person name="Lapidus A."/>
            <person name="Bruce D."/>
            <person name="Goodwin L."/>
            <person name="Pitluck S."/>
            <person name="Kyrpides N."/>
            <person name="Mavromatis K."/>
            <person name="Ivanova N."/>
            <person name="Zeytun A."/>
            <person name="Brettin T."/>
            <person name="Detter J.C."/>
            <person name="Tapia R."/>
            <person name="Han C."/>
            <person name="Land M."/>
            <person name="Hauser L."/>
            <person name="Markowitz V."/>
            <person name="Cheng J.-F."/>
            <person name="Hugenholtz P."/>
            <person name="Woyke T."/>
            <person name="Wu D."/>
            <person name="Gronow S."/>
            <person name="Wellnitz S."/>
            <person name="Brambilla E."/>
            <person name="Klenk H.-P."/>
            <person name="Eisen J.A."/>
        </authorList>
    </citation>
    <scope>NUCLEOTIDE SEQUENCE</scope>
    <source>
        <strain>P 36-108</strain>
    </source>
</reference>
<dbReference type="KEGG" id="bhl:Bache_1311"/>
<evidence type="ECO:0000313" key="1">
    <source>
        <dbReference type="EMBL" id="ADV43318.1"/>
    </source>
</evidence>
<dbReference type="Proteomes" id="UP000008630">
    <property type="component" value="Chromosome"/>
</dbReference>
<organism evidence="1 2">
    <name type="scientific">Bacteroides helcogenes (strain ATCC 35417 / DSM 20613 / JCM 6297 / CCUG 15421 / P 36-108)</name>
    <dbReference type="NCBI Taxonomy" id="693979"/>
    <lineage>
        <taxon>Bacteria</taxon>
        <taxon>Pseudomonadati</taxon>
        <taxon>Bacteroidota</taxon>
        <taxon>Bacteroidia</taxon>
        <taxon>Bacteroidales</taxon>
        <taxon>Bacteroidaceae</taxon>
        <taxon>Bacteroides</taxon>
    </lineage>
</organism>
<gene>
    <name evidence="1" type="ordered locus">Bache_1311</name>
</gene>
<dbReference type="HOGENOM" id="CLU_3266049_0_0_10"/>
<accession>E6SU17</accession>
<evidence type="ECO:0000313" key="2">
    <source>
        <dbReference type="Proteomes" id="UP000008630"/>
    </source>
</evidence>
<protein>
    <submittedName>
        <fullName evidence="1">Uncharacterized protein</fullName>
    </submittedName>
</protein>
<name>E6SU17_BACT6</name>
<reference evidence="1 2" key="2">
    <citation type="journal article" date="2011" name="Stand. Genomic Sci.">
        <title>Complete genome sequence of Bacteroides helcogenes type strain (P 36-108).</title>
        <authorList>
            <person name="Pati A."/>
            <person name="Gronow S."/>
            <person name="Zeytun A."/>
            <person name="Lapidus A."/>
            <person name="Nolan M."/>
            <person name="Hammon N."/>
            <person name="Deshpande S."/>
            <person name="Cheng J.F."/>
            <person name="Tapia R."/>
            <person name="Han C."/>
            <person name="Goodwin L."/>
            <person name="Pitluck S."/>
            <person name="Liolios K."/>
            <person name="Pagani I."/>
            <person name="Ivanova N."/>
            <person name="Mavromatis K."/>
            <person name="Chen A."/>
            <person name="Palaniappan K."/>
            <person name="Land M."/>
            <person name="Hauser L."/>
            <person name="Chang Y.J."/>
            <person name="Jeffries C.D."/>
            <person name="Detter J.C."/>
            <person name="Brambilla E."/>
            <person name="Rohde M."/>
            <person name="Goker M."/>
            <person name="Woyke T."/>
            <person name="Bristow J."/>
            <person name="Eisen J.A."/>
            <person name="Markowitz V."/>
            <person name="Hugenholtz P."/>
            <person name="Kyrpides N.C."/>
            <person name="Klenk H.P."/>
            <person name="Lucas S."/>
        </authorList>
    </citation>
    <scope>NUCLEOTIDE SEQUENCE [LARGE SCALE GENOMIC DNA]</scope>
    <source>
        <strain evidence="2">ATCC 35417 / DSM 20613 / JCM 6297 / CCUG 15421 / P 36-108</strain>
    </source>
</reference>
<dbReference type="EMBL" id="CP002352">
    <property type="protein sequence ID" value="ADV43318.1"/>
    <property type="molecule type" value="Genomic_DNA"/>
</dbReference>
<proteinExistence type="predicted"/>
<dbReference type="AlphaFoldDB" id="E6SU17"/>